<proteinExistence type="predicted"/>
<reference evidence="3" key="2">
    <citation type="journal article" date="2021" name="PeerJ">
        <title>Extensive microbial diversity within the chicken gut microbiome revealed by metagenomics and culture.</title>
        <authorList>
            <person name="Gilroy R."/>
            <person name="Ravi A."/>
            <person name="Getino M."/>
            <person name="Pursley I."/>
            <person name="Horton D.L."/>
            <person name="Alikhan N.F."/>
            <person name="Baker D."/>
            <person name="Gharbi K."/>
            <person name="Hall N."/>
            <person name="Watson M."/>
            <person name="Adriaenssens E.M."/>
            <person name="Foster-Nyarko E."/>
            <person name="Jarju S."/>
            <person name="Secka A."/>
            <person name="Antonio M."/>
            <person name="Oren A."/>
            <person name="Chaudhuri R.R."/>
            <person name="La Ragione R."/>
            <person name="Hildebrand F."/>
            <person name="Pallen M.J."/>
        </authorList>
    </citation>
    <scope>NUCLEOTIDE SEQUENCE</scope>
    <source>
        <strain evidence="3">ChiSxjej1B13-7041</strain>
    </source>
</reference>
<feature type="transmembrane region" description="Helical" evidence="1">
    <location>
        <begin position="144"/>
        <end position="164"/>
    </location>
</feature>
<feature type="domain" description="Stage V sporulation protein AA" evidence="2">
    <location>
        <begin position="3"/>
        <end position="89"/>
    </location>
</feature>
<organism evidence="3 4">
    <name type="scientific">Candidatus Egerieimonas intestinavium</name>
    <dbReference type="NCBI Taxonomy" id="2840777"/>
    <lineage>
        <taxon>Bacteria</taxon>
        <taxon>Bacillati</taxon>
        <taxon>Bacillota</taxon>
        <taxon>Clostridia</taxon>
        <taxon>Lachnospirales</taxon>
        <taxon>Lachnospiraceae</taxon>
        <taxon>Lachnospiraceae incertae sedis</taxon>
        <taxon>Candidatus Egerieimonas</taxon>
    </lineage>
</organism>
<protein>
    <submittedName>
        <fullName evidence="3">Stage V sporulation protein AA</fullName>
    </submittedName>
</protein>
<evidence type="ECO:0000256" key="1">
    <source>
        <dbReference type="SAM" id="Phobius"/>
    </source>
</evidence>
<dbReference type="Proteomes" id="UP000886841">
    <property type="component" value="Unassembled WGS sequence"/>
</dbReference>
<dbReference type="Pfam" id="PF12164">
    <property type="entry name" value="SporV_AA"/>
    <property type="match status" value="1"/>
</dbReference>
<name>A0A9D1EI92_9FIRM</name>
<comment type="caution">
    <text evidence="3">The sequence shown here is derived from an EMBL/GenBank/DDBJ whole genome shotgun (WGS) entry which is preliminary data.</text>
</comment>
<keyword evidence="1" id="KW-1133">Transmembrane helix</keyword>
<evidence type="ECO:0000259" key="2">
    <source>
        <dbReference type="Pfam" id="PF12164"/>
    </source>
</evidence>
<dbReference type="InterPro" id="IPR038548">
    <property type="entry name" value="SporV_AA_N_sf"/>
</dbReference>
<gene>
    <name evidence="3" type="ORF">IAB98_03280</name>
</gene>
<keyword evidence="1" id="KW-0472">Membrane</keyword>
<evidence type="ECO:0000313" key="4">
    <source>
        <dbReference type="Proteomes" id="UP000886841"/>
    </source>
</evidence>
<dbReference type="Gene3D" id="2.60.480.10">
    <property type="entry name" value="eubacterium ventriosum atcc domain"/>
    <property type="match status" value="1"/>
</dbReference>
<dbReference type="EMBL" id="DVHU01000026">
    <property type="protein sequence ID" value="HIR92430.1"/>
    <property type="molecule type" value="Genomic_DNA"/>
</dbReference>
<accession>A0A9D1EI92</accession>
<sequence>MSDTLYLATEKNVKVGSEAVALGDIAKLSCSNPRVLAKAQTLKVMQIPKGQYGRYVVTAISLVVLVQKHLEQVEVTHMGEPEFLITFEKPSPGSRLWPWIKTALVCLVTFFGSAFSIMTFNTDVDVAGLFDHIYQQFTGNPEKGFTILEIAYSVGIGLGVVFFFNHFGPRKLTQDPTPMEVEMRVYEDQVNTTLIDQEDRGQPQGGGKQP</sequence>
<evidence type="ECO:0000313" key="3">
    <source>
        <dbReference type="EMBL" id="HIR92430.1"/>
    </source>
</evidence>
<keyword evidence="1" id="KW-0812">Transmembrane</keyword>
<feature type="transmembrane region" description="Helical" evidence="1">
    <location>
        <begin position="99"/>
        <end position="120"/>
    </location>
</feature>
<dbReference type="InterPro" id="IPR021997">
    <property type="entry name" value="SporV_AA"/>
</dbReference>
<dbReference type="AlphaFoldDB" id="A0A9D1EI92"/>
<reference evidence="3" key="1">
    <citation type="submission" date="2020-10" db="EMBL/GenBank/DDBJ databases">
        <authorList>
            <person name="Gilroy R."/>
        </authorList>
    </citation>
    <scope>NUCLEOTIDE SEQUENCE</scope>
    <source>
        <strain evidence="3">ChiSxjej1B13-7041</strain>
    </source>
</reference>